<feature type="compositionally biased region" description="Polar residues" evidence="1">
    <location>
        <begin position="153"/>
        <end position="183"/>
    </location>
</feature>
<feature type="compositionally biased region" description="Low complexity" evidence="1">
    <location>
        <begin position="120"/>
        <end position="145"/>
    </location>
</feature>
<proteinExistence type="predicted"/>
<evidence type="ECO:0000313" key="3">
    <source>
        <dbReference type="Proteomes" id="UP000095009"/>
    </source>
</evidence>
<reference evidence="2 3" key="1">
    <citation type="journal article" date="2016" name="Proc. Natl. Acad. Sci. U.S.A.">
        <title>Comparative genomics of biotechnologically important yeasts.</title>
        <authorList>
            <person name="Riley R."/>
            <person name="Haridas S."/>
            <person name="Wolfe K.H."/>
            <person name="Lopes M.R."/>
            <person name="Hittinger C.T."/>
            <person name="Goeker M."/>
            <person name="Salamov A.A."/>
            <person name="Wisecaver J.H."/>
            <person name="Long T.M."/>
            <person name="Calvey C.H."/>
            <person name="Aerts A.L."/>
            <person name="Barry K.W."/>
            <person name="Choi C."/>
            <person name="Clum A."/>
            <person name="Coughlan A.Y."/>
            <person name="Deshpande S."/>
            <person name="Douglass A.P."/>
            <person name="Hanson S.J."/>
            <person name="Klenk H.-P."/>
            <person name="LaButti K.M."/>
            <person name="Lapidus A."/>
            <person name="Lindquist E.A."/>
            <person name="Lipzen A.M."/>
            <person name="Meier-Kolthoff J.P."/>
            <person name="Ohm R.A."/>
            <person name="Otillar R.P."/>
            <person name="Pangilinan J.L."/>
            <person name="Peng Y."/>
            <person name="Rokas A."/>
            <person name="Rosa C.A."/>
            <person name="Scheuner C."/>
            <person name="Sibirny A.A."/>
            <person name="Slot J.C."/>
            <person name="Stielow J.B."/>
            <person name="Sun H."/>
            <person name="Kurtzman C.P."/>
            <person name="Blackwell M."/>
            <person name="Grigoriev I.V."/>
            <person name="Jeffries T.W."/>
        </authorList>
    </citation>
    <scope>NUCLEOTIDE SEQUENCE [LARGE SCALE GENOMIC DNA]</scope>
    <source>
        <strain evidence="2 3">DSM 6958</strain>
    </source>
</reference>
<dbReference type="EMBL" id="KV454413">
    <property type="protein sequence ID" value="ODQ63790.1"/>
    <property type="molecule type" value="Genomic_DNA"/>
</dbReference>
<sequence length="541" mass="55494">MPRYDNIASAIPAGSFGSGWTSHSAPLGLDAMEPNAFGSQFDEVDEAIESLVKSGKLYQFNPNAYLANRQSYDPHRFGQQNSSGSSSPAPSNDMNRFQAMNHGYQNLALNRSNLNKSHLNSFSSGNNASGQGSSRLTSGHNHPNGNGHGFSFNAGSSTSNVAENVQPQGFNNGSGLHQPTNHAESLVPSGALGVSVGAAPIFATSRSGTPGQIFTPQVTAQQKVSTQSVSGRDCTTRAYLPAVAVASTTSNISGINTNANNATGQKAQATKVQRPLVLQNQQHPAAPFGSAYSNGVNPRIQAGASISNIAQTGVLADVQAQPIRSVSTLNGNAATASLLADLPTISSNKLISSSIASPPARALSATNRIKNSSPKLSFDPFSSASDFSSGLFFNESQGPASPPSSLSSSSSRKCPQHAASITRPGSVGSSFTPETPVSLGDSFNNLNPSISSFSGVLSSTNNGGTGGDTTDIGNALTSLNLESDDFFPSSLSQGLKGLSQNIGTIGKSSSAIPPSSAPVGWSNTKAFGGKPFGMTTTSVWG</sequence>
<organism evidence="2 3">
    <name type="scientific">Nadsonia fulvescens var. elongata DSM 6958</name>
    <dbReference type="NCBI Taxonomy" id="857566"/>
    <lineage>
        <taxon>Eukaryota</taxon>
        <taxon>Fungi</taxon>
        <taxon>Dikarya</taxon>
        <taxon>Ascomycota</taxon>
        <taxon>Saccharomycotina</taxon>
        <taxon>Dipodascomycetes</taxon>
        <taxon>Dipodascales</taxon>
        <taxon>Dipodascales incertae sedis</taxon>
        <taxon>Nadsonia</taxon>
    </lineage>
</organism>
<evidence type="ECO:0000256" key="1">
    <source>
        <dbReference type="SAM" id="MobiDB-lite"/>
    </source>
</evidence>
<feature type="region of interest" description="Disordered" evidence="1">
    <location>
        <begin position="394"/>
        <end position="433"/>
    </location>
</feature>
<keyword evidence="3" id="KW-1185">Reference proteome</keyword>
<gene>
    <name evidence="2" type="ORF">NADFUDRAFT_52782</name>
</gene>
<accession>A0A1E3PEQ0</accession>
<evidence type="ECO:0000313" key="2">
    <source>
        <dbReference type="EMBL" id="ODQ63790.1"/>
    </source>
</evidence>
<dbReference type="OrthoDB" id="5401193at2759"/>
<protein>
    <submittedName>
        <fullName evidence="2">Uncharacterized protein</fullName>
    </submittedName>
</protein>
<feature type="region of interest" description="Disordered" evidence="1">
    <location>
        <begin position="116"/>
        <end position="187"/>
    </location>
</feature>
<name>A0A1E3PEQ0_9ASCO</name>
<dbReference type="Proteomes" id="UP000095009">
    <property type="component" value="Unassembled WGS sequence"/>
</dbReference>
<feature type="compositionally biased region" description="Low complexity" evidence="1">
    <location>
        <begin position="78"/>
        <end position="92"/>
    </location>
</feature>
<dbReference type="AlphaFoldDB" id="A0A1E3PEQ0"/>
<feature type="region of interest" description="Disordered" evidence="1">
    <location>
        <begin position="73"/>
        <end position="96"/>
    </location>
</feature>